<dbReference type="Proteomes" id="UP001162480">
    <property type="component" value="Chromosome 11"/>
</dbReference>
<keyword evidence="3" id="KW-1185">Reference proteome</keyword>
<dbReference type="AlphaFoldDB" id="A0AA36BAS2"/>
<gene>
    <name evidence="2" type="ORF">OCTVUL_1B029440</name>
</gene>
<protein>
    <submittedName>
        <fullName evidence="2">Uncharacterized protein</fullName>
    </submittedName>
</protein>
<proteinExistence type="predicted"/>
<feature type="compositionally biased region" description="Polar residues" evidence="1">
    <location>
        <begin position="81"/>
        <end position="99"/>
    </location>
</feature>
<evidence type="ECO:0000313" key="2">
    <source>
        <dbReference type="EMBL" id="CAI9729902.1"/>
    </source>
</evidence>
<accession>A0AA36BAS2</accession>
<organism evidence="2 3">
    <name type="scientific">Octopus vulgaris</name>
    <name type="common">Common octopus</name>
    <dbReference type="NCBI Taxonomy" id="6645"/>
    <lineage>
        <taxon>Eukaryota</taxon>
        <taxon>Metazoa</taxon>
        <taxon>Spiralia</taxon>
        <taxon>Lophotrochozoa</taxon>
        <taxon>Mollusca</taxon>
        <taxon>Cephalopoda</taxon>
        <taxon>Coleoidea</taxon>
        <taxon>Octopodiformes</taxon>
        <taxon>Octopoda</taxon>
        <taxon>Incirrata</taxon>
        <taxon>Octopodidae</taxon>
        <taxon>Octopus</taxon>
    </lineage>
</organism>
<dbReference type="EMBL" id="OX597824">
    <property type="protein sequence ID" value="CAI9729902.1"/>
    <property type="molecule type" value="Genomic_DNA"/>
</dbReference>
<feature type="compositionally biased region" description="Basic and acidic residues" evidence="1">
    <location>
        <begin position="59"/>
        <end position="71"/>
    </location>
</feature>
<reference evidence="2" key="1">
    <citation type="submission" date="2023-08" db="EMBL/GenBank/DDBJ databases">
        <authorList>
            <person name="Alioto T."/>
            <person name="Alioto T."/>
            <person name="Gomez Garrido J."/>
        </authorList>
    </citation>
    <scope>NUCLEOTIDE SEQUENCE</scope>
</reference>
<sequence>MPEDFKHKEILPVEIENEPVAKEVKQGKESTSHFVIEDTKQVLPEKIPDEMSMEVTSEEHVVENSEIREPEPSVTGKDPSTENASLRSHSNVSTLKDNENLQENTQEFFRIGGDFRQHVYWERQAT</sequence>
<feature type="region of interest" description="Disordered" evidence="1">
    <location>
        <begin position="59"/>
        <end position="99"/>
    </location>
</feature>
<name>A0AA36BAS2_OCTVU</name>
<evidence type="ECO:0000313" key="3">
    <source>
        <dbReference type="Proteomes" id="UP001162480"/>
    </source>
</evidence>
<evidence type="ECO:0000256" key="1">
    <source>
        <dbReference type="SAM" id="MobiDB-lite"/>
    </source>
</evidence>